<dbReference type="AlphaFoldDB" id="A0A9X2HIT5"/>
<gene>
    <name evidence="1" type="ORF">M9978_08245</name>
</gene>
<organism evidence="1 2">
    <name type="scientific">Sphingomonas tagetis</name>
    <dbReference type="NCBI Taxonomy" id="2949092"/>
    <lineage>
        <taxon>Bacteria</taxon>
        <taxon>Pseudomonadati</taxon>
        <taxon>Pseudomonadota</taxon>
        <taxon>Alphaproteobacteria</taxon>
        <taxon>Sphingomonadales</taxon>
        <taxon>Sphingomonadaceae</taxon>
        <taxon>Sphingomonas</taxon>
    </lineage>
</organism>
<keyword evidence="2" id="KW-1185">Reference proteome</keyword>
<dbReference type="EMBL" id="JAMLDX010000005">
    <property type="protein sequence ID" value="MCP3730417.1"/>
    <property type="molecule type" value="Genomic_DNA"/>
</dbReference>
<dbReference type="RefSeq" id="WP_254292549.1">
    <property type="nucleotide sequence ID" value="NZ_JAMLDX010000005.1"/>
</dbReference>
<reference evidence="1" key="1">
    <citation type="submission" date="2022-05" db="EMBL/GenBank/DDBJ databases">
        <title>Sphingomonas sp. strain MG17 Genome sequencing and assembly.</title>
        <authorList>
            <person name="Kim I."/>
        </authorList>
    </citation>
    <scope>NUCLEOTIDE SEQUENCE</scope>
    <source>
        <strain evidence="1">MG17</strain>
    </source>
</reference>
<comment type="caution">
    <text evidence="1">The sequence shown here is derived from an EMBL/GenBank/DDBJ whole genome shotgun (WGS) entry which is preliminary data.</text>
</comment>
<dbReference type="Proteomes" id="UP001139451">
    <property type="component" value="Unassembled WGS sequence"/>
</dbReference>
<evidence type="ECO:0000313" key="2">
    <source>
        <dbReference type="Proteomes" id="UP001139451"/>
    </source>
</evidence>
<protein>
    <submittedName>
        <fullName evidence="1">Uncharacterized protein</fullName>
    </submittedName>
</protein>
<proteinExistence type="predicted"/>
<accession>A0A9X2HIT5</accession>
<name>A0A9X2HIT5_9SPHN</name>
<evidence type="ECO:0000313" key="1">
    <source>
        <dbReference type="EMBL" id="MCP3730417.1"/>
    </source>
</evidence>
<sequence length="192" mass="21716">MSDAEIARATGANRLTVGHWRRYHGLPVNDLAAKLGPQGYARRMLYYQLGWSDVELGKTEGLPPSKILRWRRDHGLPANFSRGNQQCYNPRPTMADVYRRIRRAVGAKIGRENVDDAVAEISLALLDGTITLDEIEQQARRYGNRVLEQFASKWGPRSLDQQLGEDDGFTLLDTIADERSSSWLEEMGATVW</sequence>